<sequence length="471" mass="49895">MSDGDDLLRRTAELAVQYLRSLPERPVRGGYDDVGALRAALLTDLPESGEDPGAVIELLAEVGGRAAVAMAGPRYFGFVIGGSLPAALAADWLTSAWDQNAVLYAAGPAAAVAEEAVGRWLLELFGLPPGSGYGLVTGCQMAHFTCLAAARGAVLQRAGWDATAQGLFGAPEIAVVAGAEAHSTLFTALQYLGLGRDRVLTAGTDAQGRLRLDELERVLGGIEDGTPLIVNLQAGNVNTGSFDPLRPAIDLVRRRENSWVHVDGAFGLWAQASTRLRHLTDGVERADSWATDGHKWLNVPYDSGLAFVADAAAHARAMAPPHAAYLQYAPGQGQAPERDPISWVPEASRRARGFTLYAALRTLGRAGVSGLVERCCSLAGRMAERLVANGAEVLNDVVLNQVLVRFHPAGGGDPDEFTREVVRRVQADGTLWLSGTSWQGRSAMRISVSNWSTTAADADRSAEAILRCAGR</sequence>
<keyword evidence="8" id="KW-1185">Reference proteome</keyword>
<dbReference type="Gene3D" id="3.90.1150.10">
    <property type="entry name" value="Aspartate Aminotransferase, domain 1"/>
    <property type="match status" value="1"/>
</dbReference>
<dbReference type="Gene3D" id="3.40.640.10">
    <property type="entry name" value="Type I PLP-dependent aspartate aminotransferase-like (Major domain)"/>
    <property type="match status" value="1"/>
</dbReference>
<name>A0ABS9LD24_9MICC</name>
<comment type="caution">
    <text evidence="7">The sequence shown here is derived from an EMBL/GenBank/DDBJ whole genome shotgun (WGS) entry which is preliminary data.</text>
</comment>
<accession>A0ABS9LD24</accession>
<comment type="cofactor">
    <cofactor evidence="1 6">
        <name>pyridoxal 5'-phosphate</name>
        <dbReference type="ChEBI" id="CHEBI:597326"/>
    </cofactor>
</comment>
<evidence type="ECO:0000313" key="7">
    <source>
        <dbReference type="EMBL" id="MCG2624560.1"/>
    </source>
</evidence>
<keyword evidence="3" id="KW-0210">Decarboxylase</keyword>
<dbReference type="InterPro" id="IPR002129">
    <property type="entry name" value="PyrdxlP-dep_de-COase"/>
</dbReference>
<dbReference type="PANTHER" id="PTHR11999">
    <property type="entry name" value="GROUP II PYRIDOXAL-5-PHOSPHATE DECARBOXYLASE"/>
    <property type="match status" value="1"/>
</dbReference>
<dbReference type="PANTHER" id="PTHR11999:SF70">
    <property type="entry name" value="MIP05841P"/>
    <property type="match status" value="1"/>
</dbReference>
<evidence type="ECO:0000256" key="6">
    <source>
        <dbReference type="RuleBase" id="RU000382"/>
    </source>
</evidence>
<reference evidence="7" key="1">
    <citation type="submission" date="2022-01" db="EMBL/GenBank/DDBJ databases">
        <authorList>
            <person name="Jo J.-H."/>
            <person name="Im W.-T."/>
        </authorList>
    </citation>
    <scope>NUCLEOTIDE SEQUENCE</scope>
    <source>
        <strain evidence="7">I2-34</strain>
    </source>
</reference>
<dbReference type="InterPro" id="IPR015422">
    <property type="entry name" value="PyrdxlP-dep_Trfase_small"/>
</dbReference>
<protein>
    <submittedName>
        <fullName evidence="7">Pyridoxal-dependent decarboxylase</fullName>
    </submittedName>
</protein>
<evidence type="ECO:0000256" key="5">
    <source>
        <dbReference type="ARBA" id="ARBA00023239"/>
    </source>
</evidence>
<dbReference type="RefSeq" id="WP_237826616.1">
    <property type="nucleotide sequence ID" value="NZ_JAKLTQ010000027.1"/>
</dbReference>
<evidence type="ECO:0000256" key="4">
    <source>
        <dbReference type="ARBA" id="ARBA00022898"/>
    </source>
</evidence>
<dbReference type="InterPro" id="IPR015421">
    <property type="entry name" value="PyrdxlP-dep_Trfase_major"/>
</dbReference>
<keyword evidence="5 6" id="KW-0456">Lyase</keyword>
<gene>
    <name evidence="7" type="ORF">LVY72_21965</name>
</gene>
<evidence type="ECO:0000256" key="2">
    <source>
        <dbReference type="ARBA" id="ARBA00009533"/>
    </source>
</evidence>
<organism evidence="7 8">
    <name type="scientific">Arthrobacter hankyongi</name>
    <dbReference type="NCBI Taxonomy" id="2904801"/>
    <lineage>
        <taxon>Bacteria</taxon>
        <taxon>Bacillati</taxon>
        <taxon>Actinomycetota</taxon>
        <taxon>Actinomycetes</taxon>
        <taxon>Micrococcales</taxon>
        <taxon>Micrococcaceae</taxon>
        <taxon>Arthrobacter</taxon>
    </lineage>
</organism>
<evidence type="ECO:0000256" key="3">
    <source>
        <dbReference type="ARBA" id="ARBA00022793"/>
    </source>
</evidence>
<comment type="similarity">
    <text evidence="2 6">Belongs to the group II decarboxylase family.</text>
</comment>
<dbReference type="SUPFAM" id="SSF53383">
    <property type="entry name" value="PLP-dependent transferases"/>
    <property type="match status" value="1"/>
</dbReference>
<keyword evidence="4 6" id="KW-0663">Pyridoxal phosphate</keyword>
<dbReference type="EMBL" id="JAKLTQ010000027">
    <property type="protein sequence ID" value="MCG2624560.1"/>
    <property type="molecule type" value="Genomic_DNA"/>
</dbReference>
<evidence type="ECO:0000256" key="1">
    <source>
        <dbReference type="ARBA" id="ARBA00001933"/>
    </source>
</evidence>
<dbReference type="Pfam" id="PF00282">
    <property type="entry name" value="Pyridoxal_deC"/>
    <property type="match status" value="1"/>
</dbReference>
<evidence type="ECO:0000313" key="8">
    <source>
        <dbReference type="Proteomes" id="UP001165368"/>
    </source>
</evidence>
<dbReference type="InterPro" id="IPR010977">
    <property type="entry name" value="Aromatic_deC"/>
</dbReference>
<proteinExistence type="inferred from homology"/>
<dbReference type="Proteomes" id="UP001165368">
    <property type="component" value="Unassembled WGS sequence"/>
</dbReference>
<dbReference type="InterPro" id="IPR015424">
    <property type="entry name" value="PyrdxlP-dep_Trfase"/>
</dbReference>